<accession>A0A2P8D7Z9</accession>
<proteinExistence type="predicted"/>
<feature type="signal peptide" evidence="1">
    <location>
        <begin position="1"/>
        <end position="20"/>
    </location>
</feature>
<comment type="caution">
    <text evidence="2">The sequence shown here is derived from an EMBL/GenBank/DDBJ whole genome shotgun (WGS) entry which is preliminary data.</text>
</comment>
<dbReference type="AlphaFoldDB" id="A0A2P8D7Z9"/>
<evidence type="ECO:0000256" key="1">
    <source>
        <dbReference type="SAM" id="SignalP"/>
    </source>
</evidence>
<sequence length="166" mass="19049">MFRYLFLCCLLLVAAPAVFAQQYLLPNEERIFSFDTRNGKKVMLAKDKGDAYIIYRFGTAGKIEFEFPGKTKDSWKQLKYAFWLRGGGPQNEGIDLNYVSFSNKGYTYVIYDTYRAVGELQRVGIKVIDNATKKETDIPGNLKSRKGNIIDLRENTLIEKGDELFD</sequence>
<dbReference type="RefSeq" id="WP_106522366.1">
    <property type="nucleotide sequence ID" value="NZ_PYGD01000002.1"/>
</dbReference>
<keyword evidence="1" id="KW-0732">Signal</keyword>
<keyword evidence="3" id="KW-1185">Reference proteome</keyword>
<protein>
    <submittedName>
        <fullName evidence="2">Uncharacterized protein</fullName>
    </submittedName>
</protein>
<feature type="chain" id="PRO_5015126371" evidence="1">
    <location>
        <begin position="21"/>
        <end position="166"/>
    </location>
</feature>
<dbReference type="OrthoDB" id="673145at2"/>
<evidence type="ECO:0000313" key="3">
    <source>
        <dbReference type="Proteomes" id="UP000240572"/>
    </source>
</evidence>
<organism evidence="2 3">
    <name type="scientific">Taibaiella chishuiensis</name>
    <dbReference type="NCBI Taxonomy" id="1434707"/>
    <lineage>
        <taxon>Bacteria</taxon>
        <taxon>Pseudomonadati</taxon>
        <taxon>Bacteroidota</taxon>
        <taxon>Chitinophagia</taxon>
        <taxon>Chitinophagales</taxon>
        <taxon>Chitinophagaceae</taxon>
        <taxon>Taibaiella</taxon>
    </lineage>
</organism>
<dbReference type="Proteomes" id="UP000240572">
    <property type="component" value="Unassembled WGS sequence"/>
</dbReference>
<dbReference type="EMBL" id="PYGD01000002">
    <property type="protein sequence ID" value="PSK93356.1"/>
    <property type="molecule type" value="Genomic_DNA"/>
</dbReference>
<name>A0A2P8D7Z9_9BACT</name>
<reference evidence="2 3" key="1">
    <citation type="submission" date="2018-03" db="EMBL/GenBank/DDBJ databases">
        <title>Genomic Encyclopedia of Type Strains, Phase III (KMG-III): the genomes of soil and plant-associated and newly described type strains.</title>
        <authorList>
            <person name="Whitman W."/>
        </authorList>
    </citation>
    <scope>NUCLEOTIDE SEQUENCE [LARGE SCALE GENOMIC DNA]</scope>
    <source>
        <strain evidence="2 3">CGMCC 1.12700</strain>
    </source>
</reference>
<evidence type="ECO:0000313" key="2">
    <source>
        <dbReference type="EMBL" id="PSK93356.1"/>
    </source>
</evidence>
<gene>
    <name evidence="2" type="ORF">B0I18_102326</name>
</gene>